<dbReference type="EMBL" id="BSXT01006013">
    <property type="protein sequence ID" value="GMF61705.1"/>
    <property type="molecule type" value="Genomic_DNA"/>
</dbReference>
<proteinExistence type="predicted"/>
<dbReference type="InterPro" id="IPR002048">
    <property type="entry name" value="EF_hand_dom"/>
</dbReference>
<evidence type="ECO:0000313" key="5">
    <source>
        <dbReference type="Proteomes" id="UP001165121"/>
    </source>
</evidence>
<feature type="domain" description="EF-hand" evidence="3">
    <location>
        <begin position="214"/>
        <end position="249"/>
    </location>
</feature>
<evidence type="ECO:0000256" key="2">
    <source>
        <dbReference type="SAM" id="SignalP"/>
    </source>
</evidence>
<keyword evidence="5" id="KW-1185">Reference proteome</keyword>
<keyword evidence="1" id="KW-1133">Transmembrane helix</keyword>
<evidence type="ECO:0000313" key="4">
    <source>
        <dbReference type="EMBL" id="GMF61705.1"/>
    </source>
</evidence>
<dbReference type="GO" id="GO:0005509">
    <property type="term" value="F:calcium ion binding"/>
    <property type="evidence" value="ECO:0007669"/>
    <property type="project" value="InterPro"/>
</dbReference>
<dbReference type="InterPro" id="IPR011992">
    <property type="entry name" value="EF-hand-dom_pair"/>
</dbReference>
<feature type="signal peptide" evidence="2">
    <location>
        <begin position="1"/>
        <end position="19"/>
    </location>
</feature>
<name>A0A9W7D8A3_9STRA</name>
<dbReference type="AlphaFoldDB" id="A0A9W7D8A3"/>
<dbReference type="OrthoDB" id="68481at2759"/>
<reference evidence="4" key="1">
    <citation type="submission" date="2023-04" db="EMBL/GenBank/DDBJ databases">
        <title>Phytophthora fragariaefolia NBRC 109709.</title>
        <authorList>
            <person name="Ichikawa N."/>
            <person name="Sato H."/>
            <person name="Tonouchi N."/>
        </authorList>
    </citation>
    <scope>NUCLEOTIDE SEQUENCE</scope>
    <source>
        <strain evidence="4">NBRC 109709</strain>
    </source>
</reference>
<feature type="transmembrane region" description="Helical" evidence="1">
    <location>
        <begin position="144"/>
        <end position="162"/>
    </location>
</feature>
<dbReference type="PROSITE" id="PS50222">
    <property type="entry name" value="EF_HAND_2"/>
    <property type="match status" value="1"/>
</dbReference>
<evidence type="ECO:0000256" key="1">
    <source>
        <dbReference type="SAM" id="Phobius"/>
    </source>
</evidence>
<accession>A0A9W7D8A3</accession>
<keyword evidence="1" id="KW-0472">Membrane</keyword>
<feature type="chain" id="PRO_5040843791" evidence="2">
    <location>
        <begin position="20"/>
        <end position="417"/>
    </location>
</feature>
<protein>
    <submittedName>
        <fullName evidence="4">Unnamed protein product</fullName>
    </submittedName>
</protein>
<comment type="caution">
    <text evidence="4">The sequence shown here is derived from an EMBL/GenBank/DDBJ whole genome shotgun (WGS) entry which is preliminary data.</text>
</comment>
<dbReference type="SUPFAM" id="SSF47473">
    <property type="entry name" value="EF-hand"/>
    <property type="match status" value="1"/>
</dbReference>
<sequence>MLLLLHAVALFYFRWCVNQLLVAAGYSNDKTTLTRKLEEVAAKEVTAWQNESTESALRTIDQVNLQLEELENKQNCYWHLLKNDTDDHNILSCSKHHGNASIHFRLSLKAWHAMVIFFIVLNRFYVALFLQCALYNLGEIWDELGWLAAVMVPLPIALSTLLQHHIFRDLMLSSSHRYLDGTTLGQVAKHFTETIEMRAEFATSMLQNLKYSGATIADIDIVLKAKDTDKYGFVDVDDLRQVLASFGYTVTRFRFNSVVQLLFELRGAEVEYRQLIELLTLVLAESTDTEQRDCGFALIQRSSLSLVKYKTHNIEDTDFSKTITSTRHLPLLAQSSINSDNDLCGFVYGEASTPTIERVLTIHEIPNNEHLERRPMLQSTYTSHFGRSSSRLLHRVYNIQELQYSHEEPKRENTNVV</sequence>
<gene>
    <name evidence="4" type="ORF">Pfra01_002684700</name>
</gene>
<dbReference type="Proteomes" id="UP001165121">
    <property type="component" value="Unassembled WGS sequence"/>
</dbReference>
<organism evidence="4 5">
    <name type="scientific">Phytophthora fragariaefolia</name>
    <dbReference type="NCBI Taxonomy" id="1490495"/>
    <lineage>
        <taxon>Eukaryota</taxon>
        <taxon>Sar</taxon>
        <taxon>Stramenopiles</taxon>
        <taxon>Oomycota</taxon>
        <taxon>Peronosporomycetes</taxon>
        <taxon>Peronosporales</taxon>
        <taxon>Peronosporaceae</taxon>
        <taxon>Phytophthora</taxon>
    </lineage>
</organism>
<evidence type="ECO:0000259" key="3">
    <source>
        <dbReference type="PROSITE" id="PS50222"/>
    </source>
</evidence>
<keyword evidence="1" id="KW-0812">Transmembrane</keyword>
<keyword evidence="2" id="KW-0732">Signal</keyword>
<feature type="transmembrane region" description="Helical" evidence="1">
    <location>
        <begin position="115"/>
        <end position="138"/>
    </location>
</feature>